<evidence type="ECO:0000313" key="1">
    <source>
        <dbReference type="EMBL" id="SPF48714.1"/>
    </source>
</evidence>
<dbReference type="AlphaFoldDB" id="A0A2U3L9V4"/>
<dbReference type="Proteomes" id="UP000238701">
    <property type="component" value="Unassembled WGS sequence"/>
</dbReference>
<name>A0A2U3L9V4_9BACT</name>
<evidence type="ECO:0000313" key="2">
    <source>
        <dbReference type="Proteomes" id="UP000238701"/>
    </source>
</evidence>
<reference evidence="2" key="1">
    <citation type="submission" date="2018-02" db="EMBL/GenBank/DDBJ databases">
        <authorList>
            <person name="Hausmann B."/>
        </authorList>
    </citation>
    <scope>NUCLEOTIDE SEQUENCE [LARGE SCALE GENOMIC DNA]</scope>
    <source>
        <strain evidence="2">Peat soil MAG SbA1</strain>
    </source>
</reference>
<dbReference type="EMBL" id="OMOD01000186">
    <property type="protein sequence ID" value="SPF48714.1"/>
    <property type="molecule type" value="Genomic_DNA"/>
</dbReference>
<protein>
    <submittedName>
        <fullName evidence="1">Uncharacterized protein</fullName>
    </submittedName>
</protein>
<gene>
    <name evidence="1" type="ORF">SBA1_880001</name>
</gene>
<proteinExistence type="predicted"/>
<organism evidence="1 2">
    <name type="scientific">Candidatus Sulfotelmatobacter kueseliae</name>
    <dbReference type="NCBI Taxonomy" id="2042962"/>
    <lineage>
        <taxon>Bacteria</taxon>
        <taxon>Pseudomonadati</taxon>
        <taxon>Acidobacteriota</taxon>
        <taxon>Terriglobia</taxon>
        <taxon>Terriglobales</taxon>
        <taxon>Candidatus Korobacteraceae</taxon>
        <taxon>Candidatus Sulfotelmatobacter</taxon>
    </lineage>
</organism>
<sequence length="41" mass="4665">MFRNRLQGGGFLYLSYHEIVKGMRRIDEQFGEGGVSGSKDE</sequence>
<accession>A0A2U3L9V4</accession>